<keyword evidence="1 2" id="KW-0456">Lyase</keyword>
<dbReference type="AlphaFoldDB" id="A0A1V6C3X5"/>
<dbReference type="GO" id="GO:0005829">
    <property type="term" value="C:cytosol"/>
    <property type="evidence" value="ECO:0007669"/>
    <property type="project" value="TreeGrafter"/>
</dbReference>
<dbReference type="PANTHER" id="PTHR42849:SF1">
    <property type="entry name" value="N-ACETYLNEURAMINATE LYASE"/>
    <property type="match status" value="1"/>
</dbReference>
<dbReference type="SMART" id="SM01130">
    <property type="entry name" value="DHDPS"/>
    <property type="match status" value="1"/>
</dbReference>
<dbReference type="InterPro" id="IPR013785">
    <property type="entry name" value="Aldolase_TIM"/>
</dbReference>
<evidence type="ECO:0000313" key="2">
    <source>
        <dbReference type="EMBL" id="OQB71622.1"/>
    </source>
</evidence>
<dbReference type="CDD" id="cd00408">
    <property type="entry name" value="DHDPS-like"/>
    <property type="match status" value="1"/>
</dbReference>
<comment type="caution">
    <text evidence="2">The sequence shown here is derived from an EMBL/GenBank/DDBJ whole genome shotgun (WGS) entry which is preliminary data.</text>
</comment>
<dbReference type="GO" id="GO:0019262">
    <property type="term" value="P:N-acetylneuraminate catabolic process"/>
    <property type="evidence" value="ECO:0007669"/>
    <property type="project" value="TreeGrafter"/>
</dbReference>
<dbReference type="Proteomes" id="UP000485562">
    <property type="component" value="Unassembled WGS sequence"/>
</dbReference>
<organism evidence="2">
    <name type="scientific">candidate division TA06 bacterium ADurb.Bin131</name>
    <dbReference type="NCBI Taxonomy" id="1852827"/>
    <lineage>
        <taxon>Bacteria</taxon>
        <taxon>Bacteria division TA06</taxon>
    </lineage>
</organism>
<dbReference type="Gene3D" id="3.20.20.70">
    <property type="entry name" value="Aldolase class I"/>
    <property type="match status" value="1"/>
</dbReference>
<dbReference type="Pfam" id="PF00701">
    <property type="entry name" value="DHDPS"/>
    <property type="match status" value="1"/>
</dbReference>
<accession>A0A1V6C3X5</accession>
<dbReference type="EMBL" id="MWDQ01000153">
    <property type="protein sequence ID" value="OQB71622.1"/>
    <property type="molecule type" value="Genomic_DNA"/>
</dbReference>
<protein>
    <submittedName>
        <fullName evidence="2">Trans-O-hydroxybenzylidenepyruvate hydratase-aldolase</fullName>
        <ecNumber evidence="2">4.1.2.45</ecNumber>
    </submittedName>
</protein>
<dbReference type="InterPro" id="IPR002220">
    <property type="entry name" value="DapA-like"/>
</dbReference>
<gene>
    <name evidence="2" type="primary">nsaE</name>
    <name evidence="2" type="ORF">BWX89_01805</name>
</gene>
<evidence type="ECO:0000256" key="1">
    <source>
        <dbReference type="ARBA" id="ARBA00023239"/>
    </source>
</evidence>
<dbReference type="GO" id="GO:0008747">
    <property type="term" value="F:N-acetylneuraminate lyase activity"/>
    <property type="evidence" value="ECO:0007669"/>
    <property type="project" value="TreeGrafter"/>
</dbReference>
<dbReference type="PANTHER" id="PTHR42849">
    <property type="entry name" value="N-ACETYLNEURAMINATE LYASE"/>
    <property type="match status" value="1"/>
</dbReference>
<proteinExistence type="predicted"/>
<reference evidence="2" key="1">
    <citation type="submission" date="2017-02" db="EMBL/GenBank/DDBJ databases">
        <title>Delving into the versatile metabolic prowess of the omnipresent phylum Bacteroidetes.</title>
        <authorList>
            <person name="Nobu M.K."/>
            <person name="Mei R."/>
            <person name="Narihiro T."/>
            <person name="Kuroda K."/>
            <person name="Liu W.-T."/>
        </authorList>
    </citation>
    <scope>NUCLEOTIDE SEQUENCE</scope>
    <source>
        <strain evidence="2">ADurb.Bin131</strain>
    </source>
</reference>
<dbReference type="SUPFAM" id="SSF51569">
    <property type="entry name" value="Aldolase"/>
    <property type="match status" value="1"/>
</dbReference>
<dbReference type="GO" id="GO:0018813">
    <property type="term" value="F:trans-o-hydroxybenzylidenepyruvate hydratase-aldolase activity"/>
    <property type="evidence" value="ECO:0007669"/>
    <property type="project" value="UniProtKB-EC"/>
</dbReference>
<sequence length="319" mass="36296">MLTRENFKGIWAGIPVAWNDDETFDEKTYRQDIESCCIAKIPGIYTGGTTGEFYAQEFEDFCKITDATIEECKNAGVSVMIGCTSTYTGGAIRKALYAVEKGADAIQMALPFWLSVPDDCVVSFFYDVSKTVGKIPISIYCAGERMKKNLSVEILNDINRNVPSVFHIKGINVPEDQKEKACLDLSKNFNVFIGEHLLSKLGRCGAVGSCSSLVYLNPSILLHMQKLLFEKNWSELDLWCEKVRRIIFEGLSPLFKKRCEDSAIDRLIGISAYFLKTSLRCKRPYPYCSKDDLYDFRKWLENNFPEFLNLEWKNANKTD</sequence>
<dbReference type="EC" id="4.1.2.45" evidence="2"/>
<name>A0A1V6C3X5_UNCT6</name>